<organism evidence="1 2">
    <name type="scientific">Loigolactobacillus bifermentans DSM 20003</name>
    <dbReference type="NCBI Taxonomy" id="1423726"/>
    <lineage>
        <taxon>Bacteria</taxon>
        <taxon>Bacillati</taxon>
        <taxon>Bacillota</taxon>
        <taxon>Bacilli</taxon>
        <taxon>Lactobacillales</taxon>
        <taxon>Lactobacillaceae</taxon>
        <taxon>Loigolactobacillus</taxon>
    </lineage>
</organism>
<proteinExistence type="predicted"/>
<keyword evidence="2" id="KW-1185">Reference proteome</keyword>
<dbReference type="PATRIC" id="fig|1423726.3.peg.634"/>
<dbReference type="EMBL" id="AZDA01000092">
    <property type="protein sequence ID" value="KRK34406.1"/>
    <property type="molecule type" value="Genomic_DNA"/>
</dbReference>
<name>A0A0R1GK04_9LACO</name>
<evidence type="ECO:0000313" key="1">
    <source>
        <dbReference type="EMBL" id="KRK34406.1"/>
    </source>
</evidence>
<evidence type="ECO:0000313" key="2">
    <source>
        <dbReference type="Proteomes" id="UP000051461"/>
    </source>
</evidence>
<reference evidence="1 2" key="1">
    <citation type="journal article" date="2015" name="Genome Announc.">
        <title>Expanding the biotechnology potential of lactobacilli through comparative genomics of 213 strains and associated genera.</title>
        <authorList>
            <person name="Sun Z."/>
            <person name="Harris H.M."/>
            <person name="McCann A."/>
            <person name="Guo C."/>
            <person name="Argimon S."/>
            <person name="Zhang W."/>
            <person name="Yang X."/>
            <person name="Jeffery I.B."/>
            <person name="Cooney J.C."/>
            <person name="Kagawa T.F."/>
            <person name="Liu W."/>
            <person name="Song Y."/>
            <person name="Salvetti E."/>
            <person name="Wrobel A."/>
            <person name="Rasinkangas P."/>
            <person name="Parkhill J."/>
            <person name="Rea M.C."/>
            <person name="O'Sullivan O."/>
            <person name="Ritari J."/>
            <person name="Douillard F.P."/>
            <person name="Paul Ross R."/>
            <person name="Yang R."/>
            <person name="Briner A.E."/>
            <person name="Felis G.E."/>
            <person name="de Vos W.M."/>
            <person name="Barrangou R."/>
            <person name="Klaenhammer T.R."/>
            <person name="Caufield P.W."/>
            <person name="Cui Y."/>
            <person name="Zhang H."/>
            <person name="O'Toole P.W."/>
        </authorList>
    </citation>
    <scope>NUCLEOTIDE SEQUENCE [LARGE SCALE GENOMIC DNA]</scope>
    <source>
        <strain evidence="1 2">DSM 20003</strain>
    </source>
</reference>
<sequence length="77" mass="8958">MLPKLTLNIDFTKRFSTSDDGEHTVPKLLFTDSQNIQWRRLPNGHLEKCKYVNQLKKYGFSFTDAGSNQKHLDEVTD</sequence>
<comment type="caution">
    <text evidence="1">The sequence shown here is derived from an EMBL/GenBank/DDBJ whole genome shotgun (WGS) entry which is preliminary data.</text>
</comment>
<dbReference type="Proteomes" id="UP000051461">
    <property type="component" value="Unassembled WGS sequence"/>
</dbReference>
<accession>A0A0R1GK04</accession>
<gene>
    <name evidence="1" type="ORF">FC07_GL000615</name>
</gene>
<protein>
    <submittedName>
        <fullName evidence="1">Uncharacterized protein</fullName>
    </submittedName>
</protein>
<dbReference type="AlphaFoldDB" id="A0A0R1GK04"/>